<dbReference type="OrthoDB" id="3356051at2"/>
<dbReference type="EMBL" id="JYIT01000049">
    <property type="protein sequence ID" value="KJL29055.1"/>
    <property type="molecule type" value="Genomic_DNA"/>
</dbReference>
<dbReference type="InterPro" id="IPR051704">
    <property type="entry name" value="FAD_aromatic-hydroxylase"/>
</dbReference>
<dbReference type="PATRIC" id="fig|582680.7.peg.388"/>
<proteinExistence type="predicted"/>
<dbReference type="InterPro" id="IPR002938">
    <property type="entry name" value="FAD-bd"/>
</dbReference>
<dbReference type="InterPro" id="IPR036188">
    <property type="entry name" value="FAD/NAD-bd_sf"/>
</dbReference>
<reference evidence="2 3" key="1">
    <citation type="submission" date="2015-02" db="EMBL/GenBank/DDBJ databases">
        <title>Draft genome sequences of ten Microbacterium spp. with emphasis on heavy metal contaminated environments.</title>
        <authorList>
            <person name="Corretto E."/>
        </authorList>
    </citation>
    <scope>NUCLEOTIDE SEQUENCE [LARGE SCALE GENOMIC DNA]</scope>
    <source>
        <strain evidence="2 3">DSM 23848</strain>
    </source>
</reference>
<evidence type="ECO:0000313" key="3">
    <source>
        <dbReference type="Proteomes" id="UP000033448"/>
    </source>
</evidence>
<protein>
    <submittedName>
        <fullName evidence="2">FAD-dependent urate hydroxylase</fullName>
        <ecNumber evidence="2">1.14.13.113</ecNumber>
    </submittedName>
</protein>
<dbReference type="Gene3D" id="3.30.9.10">
    <property type="entry name" value="D-Amino Acid Oxidase, subunit A, domain 2"/>
    <property type="match status" value="1"/>
</dbReference>
<feature type="domain" description="FAD-binding" evidence="1">
    <location>
        <begin position="6"/>
        <end position="347"/>
    </location>
</feature>
<dbReference type="AlphaFoldDB" id="A0A0F0L9U8"/>
<organism evidence="2 3">
    <name type="scientific">Microbacterium azadirachtae</name>
    <dbReference type="NCBI Taxonomy" id="582680"/>
    <lineage>
        <taxon>Bacteria</taxon>
        <taxon>Bacillati</taxon>
        <taxon>Actinomycetota</taxon>
        <taxon>Actinomycetes</taxon>
        <taxon>Micrococcales</taxon>
        <taxon>Microbacteriaceae</taxon>
        <taxon>Microbacterium</taxon>
    </lineage>
</organism>
<dbReference type="PANTHER" id="PTHR46865:SF2">
    <property type="entry name" value="MONOOXYGENASE"/>
    <property type="match status" value="1"/>
</dbReference>
<dbReference type="Gene3D" id="3.50.50.60">
    <property type="entry name" value="FAD/NAD(P)-binding domain"/>
    <property type="match status" value="1"/>
</dbReference>
<dbReference type="PANTHER" id="PTHR46865">
    <property type="entry name" value="OXIDOREDUCTASE-RELATED"/>
    <property type="match status" value="1"/>
</dbReference>
<dbReference type="RefSeq" id="WP_045249116.1">
    <property type="nucleotide sequence ID" value="NZ_CP099706.1"/>
</dbReference>
<comment type="caution">
    <text evidence="2">The sequence shown here is derived from an EMBL/GenBank/DDBJ whole genome shotgun (WGS) entry which is preliminary data.</text>
</comment>
<keyword evidence="3" id="KW-1185">Reference proteome</keyword>
<dbReference type="PRINTS" id="PR00420">
    <property type="entry name" value="RNGMNOXGNASE"/>
</dbReference>
<dbReference type="Pfam" id="PF01494">
    <property type="entry name" value="FAD_binding_3"/>
    <property type="match status" value="1"/>
</dbReference>
<dbReference type="Proteomes" id="UP000033448">
    <property type="component" value="Unassembled WGS sequence"/>
</dbReference>
<gene>
    <name evidence="2" type="primary">hpxO</name>
    <name evidence="2" type="ORF">RL72_00372</name>
</gene>
<evidence type="ECO:0000259" key="1">
    <source>
        <dbReference type="Pfam" id="PF01494"/>
    </source>
</evidence>
<name>A0A0F0L9U8_9MICO</name>
<dbReference type="EC" id="1.14.13.113" evidence="2"/>
<evidence type="ECO:0000313" key="2">
    <source>
        <dbReference type="EMBL" id="KJL29055.1"/>
    </source>
</evidence>
<accession>A0A0F0L9U8</accession>
<dbReference type="GO" id="GO:0102099">
    <property type="term" value="F:FAD-dependent urate hydroxylase activity"/>
    <property type="evidence" value="ECO:0007669"/>
    <property type="project" value="UniProtKB-EC"/>
</dbReference>
<dbReference type="GO" id="GO:0071949">
    <property type="term" value="F:FAD binding"/>
    <property type="evidence" value="ECO:0007669"/>
    <property type="project" value="InterPro"/>
</dbReference>
<keyword evidence="2" id="KW-0560">Oxidoreductase</keyword>
<dbReference type="SUPFAM" id="SSF51905">
    <property type="entry name" value="FAD/NAD(P)-binding domain"/>
    <property type="match status" value="1"/>
</dbReference>
<sequence>MSAPHVLISGGGIAGIATALQLVRGGIRTTVVERAPEPRPGGQAVDLRGASREAAERMGLMPGIDAHRLHEKGMVYVDGHGRPYGRMPVALFDGRGAVADVEIARGDLNRVLLDALAAAAAEAPGLLSLRYGDRIEALAQDDAGLEVRFGSGGAERFDAVLGADGVHSATRRLAFGPEERFATRLGGYAAFFTMPTPAGIEDGWFSMRIVPRAMLGIRPDRDPATAKAMLTLRVGHDAALRGDRAAQEALIRRLLADAGWQAPAVLAAMGDAADFYFDELARVDVPDVANGRVALVGDAGYCGTPLSGMGTAMALVGAYVLAGELVDAHAEDVPAALARYARRIEPFIADGKKIPFGSLERAVPRTSTGAALGRLTTRIMLSRPLRPLMQRAFAENATDALPLPVAGSDAALATA</sequence>